<dbReference type="Gene3D" id="3.40.50.1400">
    <property type="match status" value="1"/>
</dbReference>
<comment type="caution">
    <text evidence="3">The sequence shown here is derived from an EMBL/GenBank/DDBJ whole genome shotgun (WGS) entry which is preliminary data.</text>
</comment>
<sequence>MTAPALVLVSNGPAEIATEQVVHALRKKMQIRRPELSIHLAFCGKASPTGKQTLKALDSRGAKEAVLVPLDFTSVASATEDVVAMHESLKSAFPQMKIGLAKPIGPVSELLNIVDERLRAALTANRCLELDGLVLAAPSFGDTRGSGVLLRRARQWSSHHKLPVVFACGDGTGSSVKSAISSLHDQGRRSIAVGSLFLTPDDCYQALYENALANRAIAISSPFGPDPRLCNLIMARYSFEAMKMLDMAFENQKQAPSNIAQLHLG</sequence>
<dbReference type="Proteomes" id="UP000014417">
    <property type="component" value="Unassembled WGS sequence"/>
</dbReference>
<accession>S2W2V7</accession>
<keyword evidence="2" id="KW-0456">Lyase</keyword>
<evidence type="ECO:0008006" key="5">
    <source>
        <dbReference type="Google" id="ProtNLM"/>
    </source>
</evidence>
<reference evidence="3 4" key="1">
    <citation type="submission" date="2013-04" db="EMBL/GenBank/DDBJ databases">
        <title>The Genome Sequence of Propionimicrobium lymphophilum ACS-093-V-SCH5.</title>
        <authorList>
            <consortium name="The Broad Institute Genomics Platform"/>
            <person name="Earl A."/>
            <person name="Ward D."/>
            <person name="Feldgarden M."/>
            <person name="Gevers D."/>
            <person name="Saerens B."/>
            <person name="Vaneechoutte M."/>
            <person name="Walker B."/>
            <person name="Young S."/>
            <person name="Zeng Q."/>
            <person name="Gargeya S."/>
            <person name="Fitzgerald M."/>
            <person name="Haas B."/>
            <person name="Abouelleil A."/>
            <person name="Allen A.W."/>
            <person name="Alvarado L."/>
            <person name="Arachchi H.M."/>
            <person name="Berlin A.M."/>
            <person name="Chapman S.B."/>
            <person name="Gainer-Dewar J."/>
            <person name="Goldberg J."/>
            <person name="Griggs A."/>
            <person name="Gujja S."/>
            <person name="Hansen M."/>
            <person name="Howarth C."/>
            <person name="Imamovic A."/>
            <person name="Ireland A."/>
            <person name="Larimer J."/>
            <person name="McCowan C."/>
            <person name="Murphy C."/>
            <person name="Pearson M."/>
            <person name="Poon T.W."/>
            <person name="Priest M."/>
            <person name="Roberts A."/>
            <person name="Saif S."/>
            <person name="Shea T."/>
            <person name="Sisk P."/>
            <person name="Sykes S."/>
            <person name="Wortman J."/>
            <person name="Nusbaum C."/>
            <person name="Birren B."/>
        </authorList>
    </citation>
    <scope>NUCLEOTIDE SEQUENCE [LARGE SCALE GENOMIC DNA]</scope>
    <source>
        <strain evidence="3 4">ACS-093-V-SCH5</strain>
    </source>
</reference>
<evidence type="ECO:0000256" key="2">
    <source>
        <dbReference type="ARBA" id="ARBA00023239"/>
    </source>
</evidence>
<dbReference type="GO" id="GO:0016829">
    <property type="term" value="F:lyase activity"/>
    <property type="evidence" value="ECO:0007669"/>
    <property type="project" value="UniProtKB-KW"/>
</dbReference>
<keyword evidence="4" id="KW-1185">Reference proteome</keyword>
<dbReference type="RefSeq" id="WP_016455860.1">
    <property type="nucleotide sequence ID" value="NZ_KE150269.1"/>
</dbReference>
<dbReference type="InterPro" id="IPR002762">
    <property type="entry name" value="CbiX-like"/>
</dbReference>
<dbReference type="PATRIC" id="fig|883161.3.peg.1024"/>
<dbReference type="SUPFAM" id="SSF53800">
    <property type="entry name" value="Chelatase"/>
    <property type="match status" value="1"/>
</dbReference>
<name>S2W2V7_9ACTN</name>
<evidence type="ECO:0000313" key="4">
    <source>
        <dbReference type="Proteomes" id="UP000014417"/>
    </source>
</evidence>
<dbReference type="STRING" id="883161.HMPREF9306_01026"/>
<dbReference type="AlphaFoldDB" id="S2W2V7"/>
<dbReference type="OrthoDB" id="482456at2"/>
<dbReference type="GO" id="GO:0046872">
    <property type="term" value="F:metal ion binding"/>
    <property type="evidence" value="ECO:0007669"/>
    <property type="project" value="UniProtKB-KW"/>
</dbReference>
<proteinExistence type="predicted"/>
<dbReference type="Pfam" id="PF01903">
    <property type="entry name" value="CbiX"/>
    <property type="match status" value="1"/>
</dbReference>
<organism evidence="3 4">
    <name type="scientific">Propionimicrobium lymphophilum ACS-093-V-SCH5</name>
    <dbReference type="NCBI Taxonomy" id="883161"/>
    <lineage>
        <taxon>Bacteria</taxon>
        <taxon>Bacillati</taxon>
        <taxon>Actinomycetota</taxon>
        <taxon>Actinomycetes</taxon>
        <taxon>Propionibacteriales</taxon>
        <taxon>Propionibacteriaceae</taxon>
        <taxon>Propionimicrobium</taxon>
    </lineage>
</organism>
<dbReference type="HOGENOM" id="CLU_056929_3_1_11"/>
<dbReference type="EMBL" id="AGZR01000005">
    <property type="protein sequence ID" value="EPD33486.1"/>
    <property type="molecule type" value="Genomic_DNA"/>
</dbReference>
<evidence type="ECO:0000256" key="1">
    <source>
        <dbReference type="ARBA" id="ARBA00022723"/>
    </source>
</evidence>
<keyword evidence="1" id="KW-0479">Metal-binding</keyword>
<evidence type="ECO:0000313" key="3">
    <source>
        <dbReference type="EMBL" id="EPD33486.1"/>
    </source>
</evidence>
<gene>
    <name evidence="3" type="ORF">HMPREF9306_01026</name>
</gene>
<protein>
    <recommendedName>
        <fullName evidence="5">Sirohydrochlorin cobaltochelatase</fullName>
    </recommendedName>
</protein>